<dbReference type="Proteomes" id="UP001295423">
    <property type="component" value="Unassembled WGS sequence"/>
</dbReference>
<dbReference type="InterPro" id="IPR013078">
    <property type="entry name" value="His_Pase_superF_clade-1"/>
</dbReference>
<reference evidence="1" key="1">
    <citation type="submission" date="2023-08" db="EMBL/GenBank/DDBJ databases">
        <authorList>
            <person name="Audoor S."/>
            <person name="Bilcke G."/>
        </authorList>
    </citation>
    <scope>NUCLEOTIDE SEQUENCE</scope>
</reference>
<dbReference type="CDD" id="cd07067">
    <property type="entry name" value="HP_PGM_like"/>
    <property type="match status" value="1"/>
</dbReference>
<evidence type="ECO:0000313" key="1">
    <source>
        <dbReference type="EMBL" id="CAJ1935309.1"/>
    </source>
</evidence>
<dbReference type="SMART" id="SM00855">
    <property type="entry name" value="PGAM"/>
    <property type="match status" value="1"/>
</dbReference>
<dbReference type="PANTHER" id="PTHR47821:SF2">
    <property type="entry name" value="PHOSPHOGLYCERATE MUTASE FAMILY PROTEIN"/>
    <property type="match status" value="1"/>
</dbReference>
<accession>A0AAD2CLN2</accession>
<comment type="caution">
    <text evidence="1">The sequence shown here is derived from an EMBL/GenBank/DDBJ whole genome shotgun (WGS) entry which is preliminary data.</text>
</comment>
<dbReference type="PANTHER" id="PTHR47821">
    <property type="entry name" value="PHOSPHOGLYCERATE MUTASE FAMILY PROTEIN"/>
    <property type="match status" value="1"/>
</dbReference>
<evidence type="ECO:0008006" key="3">
    <source>
        <dbReference type="Google" id="ProtNLM"/>
    </source>
</evidence>
<proteinExistence type="predicted"/>
<name>A0AAD2CLN2_9STRA</name>
<dbReference type="SUPFAM" id="SSF53254">
    <property type="entry name" value="Phosphoglycerate mutase-like"/>
    <property type="match status" value="1"/>
</dbReference>
<evidence type="ECO:0000313" key="2">
    <source>
        <dbReference type="Proteomes" id="UP001295423"/>
    </source>
</evidence>
<dbReference type="InterPro" id="IPR029033">
    <property type="entry name" value="His_PPase_superfam"/>
</dbReference>
<dbReference type="Gene3D" id="3.40.50.1240">
    <property type="entry name" value="Phosphoglycerate mutase-like"/>
    <property type="match status" value="1"/>
</dbReference>
<dbReference type="AlphaFoldDB" id="A0AAD2CLN2"/>
<dbReference type="EMBL" id="CAKOGP040000447">
    <property type="protein sequence ID" value="CAJ1935309.1"/>
    <property type="molecule type" value="Genomic_DNA"/>
</dbReference>
<protein>
    <recommendedName>
        <fullName evidence="3">Phosphoglycerate mutase</fullName>
    </recommendedName>
</protein>
<gene>
    <name evidence="1" type="ORF">CYCCA115_LOCUS4644</name>
</gene>
<dbReference type="Pfam" id="PF00300">
    <property type="entry name" value="His_Phos_1"/>
    <property type="match status" value="1"/>
</dbReference>
<keyword evidence="2" id="KW-1185">Reference proteome</keyword>
<sequence>MLQPHRFLPLLAGFQRTVFLQTGKHNPALGMQWRKNTSATFQSSSFNQLETCSGLQNSYYALRHGQSKANVAGVIASDPKIATVEYGLSDLGKEQATNAGQDIVKEYSSKGFEGLLILSSDFLRAMETAECASVAAEIEHDGVVVETRLRERYFGKWDLGSDHHYNDVWIDDAVDPSHTINGVESVQSVVSRTTEMILEWDQKYTGHMIICVAHGDVLQILQSGFSKMDYAKHRSLEHLETATLRKLELKS</sequence>
<organism evidence="1 2">
    <name type="scientific">Cylindrotheca closterium</name>
    <dbReference type="NCBI Taxonomy" id="2856"/>
    <lineage>
        <taxon>Eukaryota</taxon>
        <taxon>Sar</taxon>
        <taxon>Stramenopiles</taxon>
        <taxon>Ochrophyta</taxon>
        <taxon>Bacillariophyta</taxon>
        <taxon>Bacillariophyceae</taxon>
        <taxon>Bacillariophycidae</taxon>
        <taxon>Bacillariales</taxon>
        <taxon>Bacillariaceae</taxon>
        <taxon>Cylindrotheca</taxon>
    </lineage>
</organism>